<reference evidence="1 2" key="1">
    <citation type="submission" date="2023-04" db="EMBL/GenBank/DDBJ databases">
        <title>A long-awaited taxogenomic arrangement of the family Halomonadaceae.</title>
        <authorList>
            <person name="De La Haba R."/>
            <person name="Chuvochina M."/>
            <person name="Wittouck S."/>
            <person name="Arahal D.R."/>
            <person name="Sanchez-Porro C."/>
            <person name="Hugenholtz P."/>
            <person name="Ventosa A."/>
        </authorList>
    </citation>
    <scope>NUCLEOTIDE SEQUENCE [LARGE SCALE GENOMIC DNA]</scope>
    <source>
        <strain evidence="1 2">DSM 22428</strain>
    </source>
</reference>
<comment type="caution">
    <text evidence="1">The sequence shown here is derived from an EMBL/GenBank/DDBJ whole genome shotgun (WGS) entry which is preliminary data.</text>
</comment>
<proteinExistence type="predicted"/>
<accession>A0ABU1GTG0</accession>
<dbReference type="EMBL" id="JARWAO010000002">
    <property type="protein sequence ID" value="MDR5895269.1"/>
    <property type="molecule type" value="Genomic_DNA"/>
</dbReference>
<dbReference type="RefSeq" id="WP_251590734.1">
    <property type="nucleotide sequence ID" value="NZ_JAMLJI010000001.1"/>
</dbReference>
<protein>
    <submittedName>
        <fullName evidence="1">Uncharacterized protein</fullName>
    </submittedName>
</protein>
<organism evidence="1 2">
    <name type="scientific">Larsenimonas suaedae</name>
    <dbReference type="NCBI Taxonomy" id="1851019"/>
    <lineage>
        <taxon>Bacteria</taxon>
        <taxon>Pseudomonadati</taxon>
        <taxon>Pseudomonadota</taxon>
        <taxon>Gammaproteobacteria</taxon>
        <taxon>Oceanospirillales</taxon>
        <taxon>Halomonadaceae</taxon>
        <taxon>Larsenimonas</taxon>
    </lineage>
</organism>
<evidence type="ECO:0000313" key="2">
    <source>
        <dbReference type="Proteomes" id="UP001269375"/>
    </source>
</evidence>
<evidence type="ECO:0000313" key="1">
    <source>
        <dbReference type="EMBL" id="MDR5895269.1"/>
    </source>
</evidence>
<sequence>MSISNDVCRVAGRSHSSVPTAAFSDSIQSLHELRQQSRIEQWQKRKAYFEQHGHAPGITLYTVSKRKRKTG</sequence>
<dbReference type="Proteomes" id="UP001269375">
    <property type="component" value="Unassembled WGS sequence"/>
</dbReference>
<gene>
    <name evidence="1" type="ORF">QC825_04155</name>
</gene>
<name>A0ABU1GTG0_9GAMM</name>
<keyword evidence="2" id="KW-1185">Reference proteome</keyword>